<evidence type="ECO:0000313" key="3">
    <source>
        <dbReference type="EMBL" id="MFC6754167.1"/>
    </source>
</evidence>
<keyword evidence="4" id="KW-1185">Reference proteome</keyword>
<dbReference type="EMBL" id="JBHSWW010000207">
    <property type="protein sequence ID" value="MFC6754167.1"/>
    <property type="molecule type" value="Genomic_DNA"/>
</dbReference>
<gene>
    <name evidence="3" type="ORF">ACFQEU_11945</name>
</gene>
<dbReference type="PANTHER" id="PTHR11365:SF23">
    <property type="entry name" value="HYPOTHETICAL 5-OXOPROLINASE (EUROFUNG)-RELATED"/>
    <property type="match status" value="1"/>
</dbReference>
<feature type="domain" description="Hydantoinase B/oxoprolinase" evidence="2">
    <location>
        <begin position="1"/>
        <end position="349"/>
    </location>
</feature>
<dbReference type="RefSeq" id="WP_379782415.1">
    <property type="nucleotide sequence ID" value="NZ_JBHSWW010000207.1"/>
</dbReference>
<dbReference type="AlphaFoldDB" id="A0ABD5SCU8"/>
<feature type="compositionally biased region" description="Basic and acidic residues" evidence="1">
    <location>
        <begin position="349"/>
        <end position="368"/>
    </location>
</feature>
<dbReference type="InterPro" id="IPR045079">
    <property type="entry name" value="Oxoprolinase-like"/>
</dbReference>
<feature type="compositionally biased region" description="Low complexity" evidence="1">
    <location>
        <begin position="330"/>
        <end position="340"/>
    </location>
</feature>
<protein>
    <submittedName>
        <fullName evidence="3">Hydantoinase B/oxoprolinase family protein</fullName>
    </submittedName>
</protein>
<proteinExistence type="predicted"/>
<dbReference type="Pfam" id="PF02538">
    <property type="entry name" value="Hydantoinase_B"/>
    <property type="match status" value="1"/>
</dbReference>
<feature type="region of interest" description="Disordered" evidence="1">
    <location>
        <begin position="297"/>
        <end position="368"/>
    </location>
</feature>
<dbReference type="Proteomes" id="UP001596442">
    <property type="component" value="Unassembled WGS sequence"/>
</dbReference>
<evidence type="ECO:0000259" key="2">
    <source>
        <dbReference type="Pfam" id="PF02538"/>
    </source>
</evidence>
<reference evidence="3 4" key="1">
    <citation type="journal article" date="2019" name="Int. J. Syst. Evol. Microbiol.">
        <title>The Global Catalogue of Microorganisms (GCM) 10K type strain sequencing project: providing services to taxonomists for standard genome sequencing and annotation.</title>
        <authorList>
            <consortium name="The Broad Institute Genomics Platform"/>
            <consortium name="The Broad Institute Genome Sequencing Center for Infectious Disease"/>
            <person name="Wu L."/>
            <person name="Ma J."/>
        </authorList>
    </citation>
    <scope>NUCLEOTIDE SEQUENCE [LARGE SCALE GENOMIC DNA]</scope>
    <source>
        <strain evidence="3 4">CGMCC 1.3239</strain>
    </source>
</reference>
<dbReference type="InterPro" id="IPR003692">
    <property type="entry name" value="Hydantoinase_B"/>
</dbReference>
<comment type="caution">
    <text evidence="3">The sequence shown here is derived from an EMBL/GenBank/DDBJ whole genome shotgun (WGS) entry which is preliminary data.</text>
</comment>
<accession>A0ABD5SCU8</accession>
<dbReference type="PANTHER" id="PTHR11365">
    <property type="entry name" value="5-OXOPROLINASE RELATED"/>
    <property type="match status" value="1"/>
</dbReference>
<feature type="compositionally biased region" description="Gly residues" evidence="1">
    <location>
        <begin position="192"/>
        <end position="201"/>
    </location>
</feature>
<feature type="non-terminal residue" evidence="3">
    <location>
        <position position="1"/>
    </location>
</feature>
<evidence type="ECO:0000256" key="1">
    <source>
        <dbReference type="SAM" id="MobiDB-lite"/>
    </source>
</evidence>
<evidence type="ECO:0000313" key="4">
    <source>
        <dbReference type="Proteomes" id="UP001596442"/>
    </source>
</evidence>
<sequence length="368" mass="37745">DLAAQLAANRRADERVAALIDDYGRDRIERGFDAVIGYSRDRMTAAIDDLPDGTYEAADVLEGDGVTEADVPIRTAVTVDGGSLTVDFAGTADQVAGNLNAPLAVAKSAVYFVVRCVTDPEIPPNHGCYEPVTVRVPEGSLLDPNPPAAVVGGNVETSQRVTDVVLAAFAEAVPDRVAAGSQGTMNNLTIGSRGGGSGGTADRGNGDASGPFTYYETIGGGFGGRPGADGMDGVQVGMTNTLNTPVEALEAAYPLEVERYAFRPGSGGAGRHRGGLGLERSVRTLVDATVSLLTERRRHPPAGLAGGDSGARGENLIDGEPVPAKTTRDVPAGTTVTVRTPGGGGYGDPADRDPDATAADRDDGKLEE</sequence>
<feature type="region of interest" description="Disordered" evidence="1">
    <location>
        <begin position="184"/>
        <end position="208"/>
    </location>
</feature>
<organism evidence="3 4">
    <name type="scientific">Halorubrum tibetense</name>
    <dbReference type="NCBI Taxonomy" id="175631"/>
    <lineage>
        <taxon>Archaea</taxon>
        <taxon>Methanobacteriati</taxon>
        <taxon>Methanobacteriota</taxon>
        <taxon>Stenosarchaea group</taxon>
        <taxon>Halobacteria</taxon>
        <taxon>Halobacteriales</taxon>
        <taxon>Haloferacaceae</taxon>
        <taxon>Halorubrum</taxon>
    </lineage>
</organism>
<name>A0ABD5SCU8_9EURY</name>